<comment type="cofactor">
    <cofactor evidence="18 19">
        <name>K(+)</name>
        <dbReference type="ChEBI" id="CHEBI:29103"/>
    </cofactor>
    <text evidence="18 19">Binds 1 potassium ion per subunit.</text>
</comment>
<dbReference type="RefSeq" id="WP_147656089.1">
    <property type="nucleotide sequence ID" value="NZ_BMFM01000001.1"/>
</dbReference>
<comment type="subunit">
    <text evidence="17">Homotetramer.</text>
</comment>
<evidence type="ECO:0000256" key="11">
    <source>
        <dbReference type="ARBA" id="ARBA00023235"/>
    </source>
</evidence>
<dbReference type="SUPFAM" id="SSF64153">
    <property type="entry name" value="YjeF N-terminal domain-like"/>
    <property type="match status" value="1"/>
</dbReference>
<dbReference type="CDD" id="cd01171">
    <property type="entry name" value="YXKO-related"/>
    <property type="match status" value="1"/>
</dbReference>
<dbReference type="Gene3D" id="3.40.50.10260">
    <property type="entry name" value="YjeF N-terminal domain"/>
    <property type="match status" value="1"/>
</dbReference>
<keyword evidence="10 17" id="KW-0520">NAD</keyword>
<keyword evidence="12 17" id="KW-0456">Lyase</keyword>
<dbReference type="PIRSF" id="PIRSF017184">
    <property type="entry name" value="Nnr"/>
    <property type="match status" value="1"/>
</dbReference>
<proteinExistence type="inferred from homology"/>
<dbReference type="Proteomes" id="UP000321062">
    <property type="component" value="Chromosome"/>
</dbReference>
<feature type="binding site" evidence="18">
    <location>
        <position position="62"/>
    </location>
    <ligand>
        <name>K(+)</name>
        <dbReference type="ChEBI" id="CHEBI:29103"/>
    </ligand>
</feature>
<evidence type="ECO:0000259" key="21">
    <source>
        <dbReference type="PROSITE" id="PS51385"/>
    </source>
</evidence>
<sequence length="494" mass="50778">MGNTSDSVLLTPSEMSQADRLTAESGLSYARLMENAGSAVTRTILERYYQMPVLVLCGPGNNGGDGFVVARQLKEKGWPVHLVMHGDRSRLRSEAAANADAWTGRIESFRPELVRDADMVIDALLGAGLDRDVEGELKAIIEAVNGAGKTVISVDVPSGVDGESGAVRGAAINATLTVTFFRKKPGHLLLPGRENAGEIVVADIGIDDSVLAPIGAQAWENGPEHWQLPHLAPGGHKYTRGHCVVISGGPLQTGASRLAAEAALRAGAGLVSLAGARDALLVHANHVTSIMLKEAPQWAALEQVLGQTKARSVVIGPAAGVGQVTLENVATILQSGAAAVLDADALTSFAENPEQLFRLIATDPARPVVMTPHTGEFARVFGQMTGSKVEMARAAAARSGAVVILKGADTVIAAPDGRAFINANAPATLGTAGSGDVLAGIVAGLLAQGMPGLEAAAAAVWMHGDAAARFDGPGLISEDLPGLIPAVLNGLLRG</sequence>
<dbReference type="EMBL" id="CP041690">
    <property type="protein sequence ID" value="QEE20718.1"/>
    <property type="molecule type" value="Genomic_DNA"/>
</dbReference>
<dbReference type="NCBIfam" id="TIGR00197">
    <property type="entry name" value="yjeF_nterm"/>
    <property type="match status" value="1"/>
</dbReference>
<dbReference type="PANTHER" id="PTHR12592:SF0">
    <property type="entry name" value="ATP-DEPENDENT (S)-NAD(P)H-HYDRATE DEHYDRATASE"/>
    <property type="match status" value="1"/>
</dbReference>
<evidence type="ECO:0000256" key="2">
    <source>
        <dbReference type="ARBA" id="ARBA00000909"/>
    </source>
</evidence>
<feature type="binding site" evidence="18">
    <location>
        <position position="155"/>
    </location>
    <ligand>
        <name>(6S)-NADPHX</name>
        <dbReference type="ChEBI" id="CHEBI:64076"/>
    </ligand>
</feature>
<comment type="catalytic activity">
    <reaction evidence="15 17 19">
        <text>(6S)-NADHX + ADP = AMP + phosphate + NADH + H(+)</text>
        <dbReference type="Rhea" id="RHEA:32223"/>
        <dbReference type="ChEBI" id="CHEBI:15378"/>
        <dbReference type="ChEBI" id="CHEBI:43474"/>
        <dbReference type="ChEBI" id="CHEBI:57945"/>
        <dbReference type="ChEBI" id="CHEBI:64074"/>
        <dbReference type="ChEBI" id="CHEBI:456215"/>
        <dbReference type="ChEBI" id="CHEBI:456216"/>
        <dbReference type="EC" id="4.2.1.136"/>
    </reaction>
</comment>
<dbReference type="GO" id="GO:0005524">
    <property type="term" value="F:ATP binding"/>
    <property type="evidence" value="ECO:0007669"/>
    <property type="project" value="UniProtKB-UniRule"/>
</dbReference>
<comment type="similarity">
    <text evidence="18">Belongs to the NnrE/AIBP family.</text>
</comment>
<dbReference type="InterPro" id="IPR017953">
    <property type="entry name" value="Carbohydrate_kinase_pred_CS"/>
</dbReference>
<evidence type="ECO:0000256" key="16">
    <source>
        <dbReference type="ARBA" id="ARBA00049209"/>
    </source>
</evidence>
<dbReference type="InterPro" id="IPR036652">
    <property type="entry name" value="YjeF_N_dom_sf"/>
</dbReference>
<dbReference type="AlphaFoldDB" id="A0A5B9DQ76"/>
<keyword evidence="8 17" id="KW-0521">NADP</keyword>
<evidence type="ECO:0000256" key="5">
    <source>
        <dbReference type="ARBA" id="ARBA00022723"/>
    </source>
</evidence>
<evidence type="ECO:0000256" key="15">
    <source>
        <dbReference type="ARBA" id="ARBA00048238"/>
    </source>
</evidence>
<comment type="function">
    <text evidence="18">Catalyzes the epimerization of the S- and R-forms of NAD(P)HX, a damaged form of NAD(P)H that is a result of enzymatic or heat-dependent hydration. This is a prerequisite for the S-specific NAD(P)H-hydrate dehydratase to allow the repair of both epimers of NAD(P)HX.</text>
</comment>
<evidence type="ECO:0000256" key="4">
    <source>
        <dbReference type="ARBA" id="ARBA00009524"/>
    </source>
</evidence>
<dbReference type="EC" id="5.1.99.6" evidence="19"/>
<keyword evidence="11 18" id="KW-0413">Isomerase</keyword>
<comment type="function">
    <text evidence="17">Catalyzes the dehydration of the S-form of NAD(P)HX at the expense of ADP, which is converted to AMP. Together with NAD(P)HX epimerase, which catalyzes the epimerization of the S- and R-forms, the enzyme allows the repair of both epimers of NAD(P)HX, a damaged form of NAD(P)H that is a result of enzymatic or heat-dependent hydration.</text>
</comment>
<keyword evidence="5 18" id="KW-0479">Metal-binding</keyword>
<evidence type="ECO:0000313" key="22">
    <source>
        <dbReference type="EMBL" id="QEE20718.1"/>
    </source>
</evidence>
<evidence type="ECO:0000256" key="7">
    <source>
        <dbReference type="ARBA" id="ARBA00022840"/>
    </source>
</evidence>
<dbReference type="GO" id="GO:0046496">
    <property type="term" value="P:nicotinamide nucleotide metabolic process"/>
    <property type="evidence" value="ECO:0007669"/>
    <property type="project" value="UniProtKB-UniRule"/>
</dbReference>
<feature type="binding site" evidence="17">
    <location>
        <position position="255"/>
    </location>
    <ligand>
        <name>(6S)-NADPHX</name>
        <dbReference type="ChEBI" id="CHEBI:64076"/>
    </ligand>
</feature>
<dbReference type="Gene3D" id="3.40.1190.20">
    <property type="match status" value="1"/>
</dbReference>
<dbReference type="Pfam" id="PF03853">
    <property type="entry name" value="YjeF_N"/>
    <property type="match status" value="1"/>
</dbReference>
<evidence type="ECO:0000259" key="20">
    <source>
        <dbReference type="PROSITE" id="PS51383"/>
    </source>
</evidence>
<comment type="catalytic activity">
    <reaction evidence="2 18 19">
        <text>(6R)-NADPHX = (6S)-NADPHX</text>
        <dbReference type="Rhea" id="RHEA:32227"/>
        <dbReference type="ChEBI" id="CHEBI:64076"/>
        <dbReference type="ChEBI" id="CHEBI:64077"/>
        <dbReference type="EC" id="5.1.99.6"/>
    </reaction>
</comment>
<evidence type="ECO:0000313" key="23">
    <source>
        <dbReference type="Proteomes" id="UP000321062"/>
    </source>
</evidence>
<evidence type="ECO:0000256" key="14">
    <source>
        <dbReference type="ARBA" id="ARBA00025153"/>
    </source>
</evidence>
<feature type="binding site" evidence="18">
    <location>
        <position position="122"/>
    </location>
    <ligand>
        <name>K(+)</name>
        <dbReference type="ChEBI" id="CHEBI:29103"/>
    </ligand>
</feature>
<comment type="catalytic activity">
    <reaction evidence="1 18 19">
        <text>(6R)-NADHX = (6S)-NADHX</text>
        <dbReference type="Rhea" id="RHEA:32215"/>
        <dbReference type="ChEBI" id="CHEBI:64074"/>
        <dbReference type="ChEBI" id="CHEBI:64075"/>
        <dbReference type="EC" id="5.1.99.6"/>
    </reaction>
</comment>
<comment type="similarity">
    <text evidence="17">Belongs to the NnrD/CARKD family.</text>
</comment>
<dbReference type="InterPro" id="IPR000631">
    <property type="entry name" value="CARKD"/>
</dbReference>
<comment type="caution">
    <text evidence="17">Lacks conserved residue(s) required for the propagation of feature annotation.</text>
</comment>
<evidence type="ECO:0000256" key="8">
    <source>
        <dbReference type="ARBA" id="ARBA00022857"/>
    </source>
</evidence>
<dbReference type="NCBIfam" id="TIGR00196">
    <property type="entry name" value="yjeF_cterm"/>
    <property type="match status" value="1"/>
</dbReference>
<comment type="function">
    <text evidence="14 19">Bifunctional enzyme that catalyzes the epimerization of the S- and R-forms of NAD(P)HX and the dehydration of the S-form of NAD(P)HX at the expense of ADP, which is converted to AMP. This allows the repair of both epimers of NAD(P)HX, a damaged form of NAD(P)H that is a result of enzymatic or heat-dependent hydration.</text>
</comment>
<evidence type="ECO:0000256" key="12">
    <source>
        <dbReference type="ARBA" id="ARBA00023239"/>
    </source>
</evidence>
<keyword evidence="7 17" id="KW-0067">ATP-binding</keyword>
<comment type="similarity">
    <text evidence="3 19">In the N-terminal section; belongs to the NnrE/AIBP family.</text>
</comment>
<comment type="cofactor">
    <cofactor evidence="17">
        <name>Mg(2+)</name>
        <dbReference type="ChEBI" id="CHEBI:18420"/>
    </cofactor>
</comment>
<feature type="domain" description="YjeF C-terminal" evidence="20">
    <location>
        <begin position="220"/>
        <end position="491"/>
    </location>
</feature>
<feature type="domain" description="YjeF N-terminal" evidence="21">
    <location>
        <begin position="15"/>
        <end position="212"/>
    </location>
</feature>
<dbReference type="PROSITE" id="PS01050">
    <property type="entry name" value="YJEF_C_2"/>
    <property type="match status" value="1"/>
</dbReference>
<keyword evidence="6 17" id="KW-0547">Nucleotide-binding</keyword>
<evidence type="ECO:0000256" key="19">
    <source>
        <dbReference type="PIRNR" id="PIRNR017184"/>
    </source>
</evidence>
<dbReference type="GO" id="GO:0052855">
    <property type="term" value="F:ADP-dependent NAD(P)H-hydrate dehydratase activity"/>
    <property type="evidence" value="ECO:0007669"/>
    <property type="project" value="UniProtKB-UniRule"/>
</dbReference>
<dbReference type="HAMAP" id="MF_01965">
    <property type="entry name" value="NADHX_dehydratase"/>
    <property type="match status" value="1"/>
</dbReference>
<evidence type="ECO:0000256" key="3">
    <source>
        <dbReference type="ARBA" id="ARBA00006001"/>
    </source>
</evidence>
<dbReference type="GO" id="GO:0046872">
    <property type="term" value="F:metal ion binding"/>
    <property type="evidence" value="ECO:0007669"/>
    <property type="project" value="UniProtKB-UniRule"/>
</dbReference>
<gene>
    <name evidence="17" type="primary">nnrD</name>
    <name evidence="18" type="synonym">nnrE</name>
    <name evidence="22" type="ORF">FNA67_11285</name>
</gene>
<feature type="binding site" evidence="18">
    <location>
        <position position="158"/>
    </location>
    <ligand>
        <name>K(+)</name>
        <dbReference type="ChEBI" id="CHEBI:29103"/>
    </ligand>
</feature>
<dbReference type="InterPro" id="IPR004443">
    <property type="entry name" value="YjeF_N_dom"/>
</dbReference>
<dbReference type="GO" id="GO:0052856">
    <property type="term" value="F:NAD(P)HX epimerase activity"/>
    <property type="evidence" value="ECO:0007669"/>
    <property type="project" value="UniProtKB-UniRule"/>
</dbReference>
<comment type="similarity">
    <text evidence="4 19">In the C-terminal section; belongs to the NnrD/CARKD family.</text>
</comment>
<dbReference type="InterPro" id="IPR029056">
    <property type="entry name" value="Ribokinase-like"/>
</dbReference>
<feature type="binding site" evidence="17">
    <location>
        <position position="436"/>
    </location>
    <ligand>
        <name>(6S)-NADPHX</name>
        <dbReference type="ChEBI" id="CHEBI:64076"/>
    </ligand>
</feature>
<feature type="binding site" evidence="18">
    <location>
        <begin position="61"/>
        <end position="65"/>
    </location>
    <ligand>
        <name>(6S)-NADPHX</name>
        <dbReference type="ChEBI" id="CHEBI:64076"/>
    </ligand>
</feature>
<comment type="catalytic activity">
    <reaction evidence="16 17 19">
        <text>(6S)-NADPHX + ADP = AMP + phosphate + NADPH + H(+)</text>
        <dbReference type="Rhea" id="RHEA:32235"/>
        <dbReference type="ChEBI" id="CHEBI:15378"/>
        <dbReference type="ChEBI" id="CHEBI:43474"/>
        <dbReference type="ChEBI" id="CHEBI:57783"/>
        <dbReference type="ChEBI" id="CHEBI:64076"/>
        <dbReference type="ChEBI" id="CHEBI:456215"/>
        <dbReference type="ChEBI" id="CHEBI:456216"/>
        <dbReference type="EC" id="4.2.1.136"/>
    </reaction>
</comment>
<dbReference type="InterPro" id="IPR030677">
    <property type="entry name" value="Nnr"/>
</dbReference>
<evidence type="ECO:0000256" key="17">
    <source>
        <dbReference type="HAMAP-Rule" id="MF_01965"/>
    </source>
</evidence>
<keyword evidence="9 18" id="KW-0630">Potassium</keyword>
<dbReference type="EC" id="4.2.1.136" evidence="19"/>
<evidence type="ECO:0000256" key="13">
    <source>
        <dbReference type="ARBA" id="ARBA00023268"/>
    </source>
</evidence>
<dbReference type="HAMAP" id="MF_01966">
    <property type="entry name" value="NADHX_epimerase"/>
    <property type="match status" value="1"/>
</dbReference>
<dbReference type="KEGG" id="yti:FNA67_11285"/>
<dbReference type="PANTHER" id="PTHR12592">
    <property type="entry name" value="ATP-DEPENDENT (S)-NAD(P)H-HYDRATE DEHYDRATASE FAMILY MEMBER"/>
    <property type="match status" value="1"/>
</dbReference>
<feature type="binding site" evidence="17">
    <location>
        <position position="435"/>
    </location>
    <ligand>
        <name>AMP</name>
        <dbReference type="ChEBI" id="CHEBI:456215"/>
    </ligand>
</feature>
<dbReference type="PROSITE" id="PS51383">
    <property type="entry name" value="YJEF_C_3"/>
    <property type="match status" value="1"/>
</dbReference>
<dbReference type="OrthoDB" id="9806925at2"/>
<accession>A0A5B9DQ76</accession>
<feature type="binding site" evidence="17">
    <location>
        <begin position="406"/>
        <end position="410"/>
    </location>
    <ligand>
        <name>AMP</name>
        <dbReference type="ChEBI" id="CHEBI:456215"/>
    </ligand>
</feature>
<reference evidence="22 23" key="1">
    <citation type="journal article" date="2015" name="Int. J. Syst. Evol. Microbiol.">
        <title>Youhaiella tibetensis gen. nov., sp. nov., isolated from subsurface sediment.</title>
        <authorList>
            <person name="Wang Y.X."/>
            <person name="Huang F.Q."/>
            <person name="Nogi Y."/>
            <person name="Pang S.J."/>
            <person name="Wang P.K."/>
            <person name="Lv J."/>
        </authorList>
    </citation>
    <scope>NUCLEOTIDE SEQUENCE [LARGE SCALE GENOMIC DNA]</scope>
    <source>
        <strain evidence="23">fig4</strain>
    </source>
</reference>
<keyword evidence="23" id="KW-1185">Reference proteome</keyword>
<evidence type="ECO:0000256" key="18">
    <source>
        <dbReference type="HAMAP-Rule" id="MF_01966"/>
    </source>
</evidence>
<keyword evidence="13" id="KW-0511">Multifunctional enzyme</keyword>
<name>A0A5B9DQ76_9HYPH</name>
<dbReference type="GO" id="GO:0110051">
    <property type="term" value="P:metabolite repair"/>
    <property type="evidence" value="ECO:0007669"/>
    <property type="project" value="TreeGrafter"/>
</dbReference>
<organism evidence="22 23">
    <name type="scientific">Paradevosia tibetensis</name>
    <dbReference type="NCBI Taxonomy" id="1447062"/>
    <lineage>
        <taxon>Bacteria</taxon>
        <taxon>Pseudomonadati</taxon>
        <taxon>Pseudomonadota</taxon>
        <taxon>Alphaproteobacteria</taxon>
        <taxon>Hyphomicrobiales</taxon>
        <taxon>Devosiaceae</taxon>
        <taxon>Paradevosia</taxon>
    </lineage>
</organism>
<evidence type="ECO:0000256" key="9">
    <source>
        <dbReference type="ARBA" id="ARBA00022958"/>
    </source>
</evidence>
<feature type="binding site" evidence="18">
    <location>
        <begin position="126"/>
        <end position="132"/>
    </location>
    <ligand>
        <name>(6S)-NADPHX</name>
        <dbReference type="ChEBI" id="CHEBI:64076"/>
    </ligand>
</feature>
<evidence type="ECO:0000256" key="1">
    <source>
        <dbReference type="ARBA" id="ARBA00000013"/>
    </source>
</evidence>
<dbReference type="SUPFAM" id="SSF53613">
    <property type="entry name" value="Ribokinase-like"/>
    <property type="match status" value="1"/>
</dbReference>
<evidence type="ECO:0000256" key="10">
    <source>
        <dbReference type="ARBA" id="ARBA00023027"/>
    </source>
</evidence>
<dbReference type="Pfam" id="PF01256">
    <property type="entry name" value="Carb_kinase"/>
    <property type="match status" value="1"/>
</dbReference>
<feature type="binding site" evidence="17">
    <location>
        <position position="373"/>
    </location>
    <ligand>
        <name>(6S)-NADPHX</name>
        <dbReference type="ChEBI" id="CHEBI:64076"/>
    </ligand>
</feature>
<dbReference type="PROSITE" id="PS51385">
    <property type="entry name" value="YJEF_N"/>
    <property type="match status" value="1"/>
</dbReference>
<protein>
    <recommendedName>
        <fullName evidence="19">Bifunctional NAD(P)H-hydrate repair enzyme</fullName>
    </recommendedName>
    <alternativeName>
        <fullName evidence="19">Nicotinamide nucleotide repair protein</fullName>
    </alternativeName>
    <domain>
        <recommendedName>
            <fullName evidence="19">ADP-dependent (S)-NAD(P)H-hydrate dehydratase</fullName>
            <ecNumber evidence="19">4.2.1.136</ecNumber>
        </recommendedName>
        <alternativeName>
            <fullName evidence="19">ADP-dependent NAD(P)HX dehydratase</fullName>
        </alternativeName>
    </domain>
    <domain>
        <recommendedName>
            <fullName evidence="19">NAD(P)H-hydrate epimerase</fullName>
            <ecNumber evidence="19">5.1.99.6</ecNumber>
        </recommendedName>
    </domain>
</protein>
<evidence type="ECO:0000256" key="6">
    <source>
        <dbReference type="ARBA" id="ARBA00022741"/>
    </source>
</evidence>